<dbReference type="PANTHER" id="PTHR30222">
    <property type="entry name" value="SPERMIDINE/PUTRESCINE-BINDING PERIPLASMIC PROTEIN"/>
    <property type="match status" value="1"/>
</dbReference>
<dbReference type="InterPro" id="IPR001188">
    <property type="entry name" value="Sperm_putr-bd"/>
</dbReference>
<accession>A0AAW3ZP91</accession>
<keyword evidence="4 5" id="KW-0574">Periplasm</keyword>
<sequence length="379" mass="41397">MYQSKLSLLVALSLGLAACGQQAEAPKEAVPEAKPAAAERVVHVYNWSDYIAEDTIANFTKETGIKVVYDVFDSNEVLEAKLLSGSTGYDIVVPSLSFLGRQVQAGVFMPIDKSKLKNYGNLDAGIMARIAEVDPENSHSVPYLMGTTGIGYNAGKVKAVLGEDAPLDSWDLVFKPENISKLHSCGVAMLDTPQELLPIALNYLGEDPNSFDEAVIEKGAALLESIRPHITYFHSSQYINDLANGDVCLAVGWSGDIFQARDRAADAENGVEVSYVIPKEGAPMFFDMMAIPKDAKHVDEAYAFIDYVLRPEVIAAVQDYVSYGSANTGAFDLVDESLRNNPGVFPSDETRQKLFTFAVLPPEVDRLQTRIWTRLKTGK</sequence>
<evidence type="ECO:0000313" key="8">
    <source>
        <dbReference type="Proteomes" id="UP000613768"/>
    </source>
</evidence>
<evidence type="ECO:0000256" key="3">
    <source>
        <dbReference type="ARBA" id="ARBA00022729"/>
    </source>
</evidence>
<dbReference type="Proteomes" id="UP000613768">
    <property type="component" value="Unassembled WGS sequence"/>
</dbReference>
<evidence type="ECO:0000256" key="6">
    <source>
        <dbReference type="SAM" id="SignalP"/>
    </source>
</evidence>
<organism evidence="7 8">
    <name type="scientific">Pseudomarimonas arenosa</name>
    <dbReference type="NCBI Taxonomy" id="2774145"/>
    <lineage>
        <taxon>Bacteria</taxon>
        <taxon>Pseudomonadati</taxon>
        <taxon>Pseudomonadota</taxon>
        <taxon>Gammaproteobacteria</taxon>
        <taxon>Lysobacterales</taxon>
        <taxon>Lysobacteraceae</taxon>
        <taxon>Pseudomarimonas</taxon>
    </lineage>
</organism>
<gene>
    <name evidence="7" type="ORF">IFO71_18660</name>
</gene>
<comment type="caution">
    <text evidence="7">The sequence shown here is derived from an EMBL/GenBank/DDBJ whole genome shotgun (WGS) entry which is preliminary data.</text>
</comment>
<comment type="subcellular location">
    <subcellularLocation>
        <location evidence="1 5">Periplasm</location>
    </subcellularLocation>
</comment>
<protein>
    <recommendedName>
        <fullName evidence="5">Putrescine-binding periplasmic protein</fullName>
    </recommendedName>
</protein>
<keyword evidence="3 6" id="KW-0732">Signal</keyword>
<dbReference type="RefSeq" id="WP_192031194.1">
    <property type="nucleotide sequence ID" value="NZ_JACYTR010000064.1"/>
</dbReference>
<name>A0AAW3ZP91_9GAMM</name>
<dbReference type="EMBL" id="JACYTR010000064">
    <property type="protein sequence ID" value="MBD8527773.1"/>
    <property type="molecule type" value="Genomic_DNA"/>
</dbReference>
<feature type="chain" id="PRO_5043554205" description="Putrescine-binding periplasmic protein" evidence="6">
    <location>
        <begin position="24"/>
        <end position="379"/>
    </location>
</feature>
<dbReference type="PRINTS" id="PR00909">
    <property type="entry name" value="SPERMDNBNDNG"/>
</dbReference>
<evidence type="ECO:0000256" key="1">
    <source>
        <dbReference type="ARBA" id="ARBA00004418"/>
    </source>
</evidence>
<dbReference type="GO" id="GO:0042597">
    <property type="term" value="C:periplasmic space"/>
    <property type="evidence" value="ECO:0007669"/>
    <property type="project" value="UniProtKB-SubCell"/>
</dbReference>
<dbReference type="GO" id="GO:0019808">
    <property type="term" value="F:polyamine binding"/>
    <property type="evidence" value="ECO:0007669"/>
    <property type="project" value="InterPro"/>
</dbReference>
<dbReference type="Gene3D" id="3.40.190.10">
    <property type="entry name" value="Periplasmic binding protein-like II"/>
    <property type="match status" value="2"/>
</dbReference>
<dbReference type="GO" id="GO:0015846">
    <property type="term" value="P:polyamine transport"/>
    <property type="evidence" value="ECO:0007669"/>
    <property type="project" value="InterPro"/>
</dbReference>
<dbReference type="PANTHER" id="PTHR30222:SF12">
    <property type="entry name" value="NORSPERMIDINE SENSOR"/>
    <property type="match status" value="1"/>
</dbReference>
<dbReference type="PROSITE" id="PS51257">
    <property type="entry name" value="PROKAR_LIPOPROTEIN"/>
    <property type="match status" value="1"/>
</dbReference>
<comment type="function">
    <text evidence="5">Required for the activity of the bacterial periplasmic transport system of putrescine.</text>
</comment>
<evidence type="ECO:0000256" key="2">
    <source>
        <dbReference type="ARBA" id="ARBA00022448"/>
    </source>
</evidence>
<dbReference type="InterPro" id="IPR006059">
    <property type="entry name" value="SBP"/>
</dbReference>
<reference evidence="7 8" key="1">
    <citation type="submission" date="2020-09" db="EMBL/GenBank/DDBJ databases">
        <title>Pseudoxanthomonas sp. CAU 1598 isolated from sand of Yaerae Beach.</title>
        <authorList>
            <person name="Kim W."/>
        </authorList>
    </citation>
    <scope>NUCLEOTIDE SEQUENCE [LARGE SCALE GENOMIC DNA]</scope>
    <source>
        <strain evidence="7 8">CAU 1598</strain>
    </source>
</reference>
<dbReference type="SUPFAM" id="SSF53850">
    <property type="entry name" value="Periplasmic binding protein-like II"/>
    <property type="match status" value="1"/>
</dbReference>
<dbReference type="Pfam" id="PF13416">
    <property type="entry name" value="SBP_bac_8"/>
    <property type="match status" value="1"/>
</dbReference>
<feature type="signal peptide" evidence="6">
    <location>
        <begin position="1"/>
        <end position="23"/>
    </location>
</feature>
<evidence type="ECO:0000256" key="4">
    <source>
        <dbReference type="ARBA" id="ARBA00022764"/>
    </source>
</evidence>
<dbReference type="PIRSF" id="PIRSF019574">
    <property type="entry name" value="Periplasmic_polyamine_BP"/>
    <property type="match status" value="1"/>
</dbReference>
<keyword evidence="2 5" id="KW-0813">Transport</keyword>
<evidence type="ECO:0000256" key="5">
    <source>
        <dbReference type="PIRNR" id="PIRNR019574"/>
    </source>
</evidence>
<dbReference type="AlphaFoldDB" id="A0AAW3ZP91"/>
<keyword evidence="8" id="KW-1185">Reference proteome</keyword>
<comment type="similarity">
    <text evidence="5">Belongs to the bacterial solute-binding protein PotD/PotF family.</text>
</comment>
<dbReference type="CDD" id="cd13659">
    <property type="entry name" value="PBP2_PotF"/>
    <property type="match status" value="1"/>
</dbReference>
<proteinExistence type="inferred from homology"/>
<evidence type="ECO:0000313" key="7">
    <source>
        <dbReference type="EMBL" id="MBD8527773.1"/>
    </source>
</evidence>